<gene>
    <name evidence="1" type="ORF">MONAX_5E029281</name>
</gene>
<keyword evidence="2" id="KW-1185">Reference proteome</keyword>
<evidence type="ECO:0000313" key="2">
    <source>
        <dbReference type="Proteomes" id="UP000335636"/>
    </source>
</evidence>
<name>A0A5E4BNI7_MARMO</name>
<proteinExistence type="predicted"/>
<dbReference type="EMBL" id="CABDUW010000545">
    <property type="protein sequence ID" value="VTJ71234.1"/>
    <property type="molecule type" value="Genomic_DNA"/>
</dbReference>
<evidence type="ECO:0000313" key="1">
    <source>
        <dbReference type="EMBL" id="VTJ71234.1"/>
    </source>
</evidence>
<organism evidence="1 2">
    <name type="scientific">Marmota monax</name>
    <name type="common">Woodchuck</name>
    <dbReference type="NCBI Taxonomy" id="9995"/>
    <lineage>
        <taxon>Eukaryota</taxon>
        <taxon>Metazoa</taxon>
        <taxon>Chordata</taxon>
        <taxon>Craniata</taxon>
        <taxon>Vertebrata</taxon>
        <taxon>Euteleostomi</taxon>
        <taxon>Mammalia</taxon>
        <taxon>Eutheria</taxon>
        <taxon>Euarchontoglires</taxon>
        <taxon>Glires</taxon>
        <taxon>Rodentia</taxon>
        <taxon>Sciuromorpha</taxon>
        <taxon>Sciuridae</taxon>
        <taxon>Xerinae</taxon>
        <taxon>Marmotini</taxon>
        <taxon>Marmota</taxon>
    </lineage>
</organism>
<dbReference type="Proteomes" id="UP000335636">
    <property type="component" value="Unassembled WGS sequence"/>
</dbReference>
<sequence length="79" mass="9662">MSNRADLEWQLCLQMRRRRGRSRRWWRRWRRWRRRRRFPGGRALLCERRVADGPGPSLLTFSLPLRTALSEAKTHFGDV</sequence>
<reference evidence="1" key="1">
    <citation type="submission" date="2019-04" db="EMBL/GenBank/DDBJ databases">
        <authorList>
            <person name="Alioto T."/>
            <person name="Alioto T."/>
        </authorList>
    </citation>
    <scope>NUCLEOTIDE SEQUENCE [LARGE SCALE GENOMIC DNA]</scope>
</reference>
<comment type="caution">
    <text evidence="1">The sequence shown here is derived from an EMBL/GenBank/DDBJ whole genome shotgun (WGS) entry which is preliminary data.</text>
</comment>
<protein>
    <submittedName>
        <fullName evidence="1">Uncharacterized protein</fullName>
    </submittedName>
</protein>
<dbReference type="AlphaFoldDB" id="A0A5E4BNI7"/>
<accession>A0A5E4BNI7</accession>